<proteinExistence type="inferred from homology"/>
<keyword evidence="10" id="KW-1185">Reference proteome</keyword>
<evidence type="ECO:0000256" key="5">
    <source>
        <dbReference type="ARBA" id="ARBA00023163"/>
    </source>
</evidence>
<dbReference type="GO" id="GO:0005634">
    <property type="term" value="C:nucleus"/>
    <property type="evidence" value="ECO:0007669"/>
    <property type="project" value="UniProtKB-SubCell"/>
</dbReference>
<evidence type="ECO:0000256" key="2">
    <source>
        <dbReference type="ARBA" id="ARBA00007117"/>
    </source>
</evidence>
<evidence type="ECO:0000256" key="8">
    <source>
        <dbReference type="SAM" id="Phobius"/>
    </source>
</evidence>
<sequence>MESGGKGREEEPDGMSVRSPCNASPSSASSLPKDQSEIELELVLLEALEFYPLTKLQEKVPFHLTLLLPGFLTLIPVSLHFLIDSLTLFLYDLHRFDRYFSSDEVLQLLDQFYNLEMLKPDDDEMEILNHEEDFCLPPSFFVKEEP</sequence>
<feature type="transmembrane region" description="Helical" evidence="8">
    <location>
        <begin position="66"/>
        <end position="91"/>
    </location>
</feature>
<dbReference type="GO" id="GO:0006325">
    <property type="term" value="P:chromatin organization"/>
    <property type="evidence" value="ECO:0007669"/>
    <property type="project" value="UniProtKB-KW"/>
</dbReference>
<keyword evidence="8" id="KW-1133">Transmembrane helix</keyword>
<evidence type="ECO:0000256" key="4">
    <source>
        <dbReference type="ARBA" id="ARBA00023015"/>
    </source>
</evidence>
<keyword evidence="5" id="KW-0804">Transcription</keyword>
<dbReference type="GO" id="GO:0035267">
    <property type="term" value="C:NuA4 histone acetyltransferase complex"/>
    <property type="evidence" value="ECO:0007669"/>
    <property type="project" value="TreeGrafter"/>
</dbReference>
<reference evidence="9 10" key="1">
    <citation type="submission" date="2018-10" db="EMBL/GenBank/DDBJ databases">
        <title>A high-quality apple genome assembly.</title>
        <authorList>
            <person name="Hu J."/>
        </authorList>
    </citation>
    <scope>NUCLEOTIDE SEQUENCE [LARGE SCALE GENOMIC DNA]</scope>
    <source>
        <strain evidence="10">cv. HFTH1</strain>
        <tissue evidence="9">Young leaf</tissue>
    </source>
</reference>
<dbReference type="GO" id="GO:0006357">
    <property type="term" value="P:regulation of transcription by RNA polymerase II"/>
    <property type="evidence" value="ECO:0007669"/>
    <property type="project" value="TreeGrafter"/>
</dbReference>
<keyword evidence="3" id="KW-0156">Chromatin regulator</keyword>
<dbReference type="PANTHER" id="PTHR13581:SF5">
    <property type="entry name" value="MRG_MORF4L-BINDING PROTEIN"/>
    <property type="match status" value="1"/>
</dbReference>
<keyword evidence="8" id="KW-0812">Transmembrane</keyword>
<feature type="region of interest" description="Disordered" evidence="7">
    <location>
        <begin position="1"/>
        <end position="33"/>
    </location>
</feature>
<accession>A0A498KGU9</accession>
<comment type="caution">
    <text evidence="9">The sequence shown here is derived from an EMBL/GenBank/DDBJ whole genome shotgun (WGS) entry which is preliminary data.</text>
</comment>
<name>A0A498KGU9_MALDO</name>
<dbReference type="PANTHER" id="PTHR13581">
    <property type="entry name" value="MRG-BINDING PROTEIN"/>
    <property type="match status" value="1"/>
</dbReference>
<comment type="subcellular location">
    <subcellularLocation>
        <location evidence="1">Nucleus</location>
    </subcellularLocation>
</comment>
<gene>
    <name evidence="9" type="ORF">DVH24_006252</name>
</gene>
<keyword evidence="6" id="KW-0539">Nucleus</keyword>
<evidence type="ECO:0000256" key="3">
    <source>
        <dbReference type="ARBA" id="ARBA00022853"/>
    </source>
</evidence>
<keyword evidence="8" id="KW-0472">Membrane</keyword>
<protein>
    <submittedName>
        <fullName evidence="9">Uncharacterized protein</fullName>
    </submittedName>
</protein>
<comment type="similarity">
    <text evidence="2">Belongs to the EAF7 family.</text>
</comment>
<evidence type="ECO:0000313" key="10">
    <source>
        <dbReference type="Proteomes" id="UP000290289"/>
    </source>
</evidence>
<dbReference type="InterPro" id="IPR012423">
    <property type="entry name" value="Eaf7/MRGBP"/>
</dbReference>
<keyword evidence="4" id="KW-0805">Transcription regulation</keyword>
<dbReference type="Proteomes" id="UP000290289">
    <property type="component" value="Chromosome 2"/>
</dbReference>
<evidence type="ECO:0000256" key="7">
    <source>
        <dbReference type="SAM" id="MobiDB-lite"/>
    </source>
</evidence>
<dbReference type="AlphaFoldDB" id="A0A498KGU9"/>
<organism evidence="9 10">
    <name type="scientific">Malus domestica</name>
    <name type="common">Apple</name>
    <name type="synonym">Pyrus malus</name>
    <dbReference type="NCBI Taxonomy" id="3750"/>
    <lineage>
        <taxon>Eukaryota</taxon>
        <taxon>Viridiplantae</taxon>
        <taxon>Streptophyta</taxon>
        <taxon>Embryophyta</taxon>
        <taxon>Tracheophyta</taxon>
        <taxon>Spermatophyta</taxon>
        <taxon>Magnoliopsida</taxon>
        <taxon>eudicotyledons</taxon>
        <taxon>Gunneridae</taxon>
        <taxon>Pentapetalae</taxon>
        <taxon>rosids</taxon>
        <taxon>fabids</taxon>
        <taxon>Rosales</taxon>
        <taxon>Rosaceae</taxon>
        <taxon>Amygdaloideae</taxon>
        <taxon>Maleae</taxon>
        <taxon>Malus</taxon>
    </lineage>
</organism>
<evidence type="ECO:0000313" key="9">
    <source>
        <dbReference type="EMBL" id="RXI04995.1"/>
    </source>
</evidence>
<evidence type="ECO:0000256" key="1">
    <source>
        <dbReference type="ARBA" id="ARBA00004123"/>
    </source>
</evidence>
<feature type="compositionally biased region" description="Low complexity" evidence="7">
    <location>
        <begin position="19"/>
        <end position="30"/>
    </location>
</feature>
<dbReference type="EMBL" id="RDQH01000328">
    <property type="protein sequence ID" value="RXI04995.1"/>
    <property type="molecule type" value="Genomic_DNA"/>
</dbReference>
<evidence type="ECO:0000256" key="6">
    <source>
        <dbReference type="ARBA" id="ARBA00023242"/>
    </source>
</evidence>